<sequence>MSQSDHRSSAPRDVPPPRPVGGTEQEPVVGEVVGPGLGAAARALADAVAALLGRDAAPGPSATAGSAQDRGGAAAAGRVLSEVAGALAGAARSARNGEDRAAGAGRSQGGRSHGATAPGGLLGDLLDAAAPRLPIRDRARLRAAHPGATDEEIAEALVARAARLTGGVGAATGGLAAAQWFAPPTMLAVPLELGAQTALTAAVEVVLVGELHELAGRPAPGDARRRASAYLASWSTQRAVGAASSGGLFAMIGSAGAAALRRQLTRRLARSTTSLAPLLVGATLAARGNRKATVALADRVRADLRTPLPPPRS</sequence>
<feature type="region of interest" description="Disordered" evidence="1">
    <location>
        <begin position="91"/>
        <end position="118"/>
    </location>
</feature>
<gene>
    <name evidence="2" type="ORF">JD78_02005</name>
</gene>
<accession>A0A562IRF6</accession>
<dbReference type="RefSeq" id="WP_153355932.1">
    <property type="nucleotide sequence ID" value="NZ_JABGDC010000004.1"/>
</dbReference>
<feature type="compositionally biased region" description="Low complexity" evidence="1">
    <location>
        <begin position="20"/>
        <end position="31"/>
    </location>
</feature>
<organism evidence="2 3">
    <name type="scientific">Modestobacter roseus</name>
    <dbReference type="NCBI Taxonomy" id="1181884"/>
    <lineage>
        <taxon>Bacteria</taxon>
        <taxon>Bacillati</taxon>
        <taxon>Actinomycetota</taxon>
        <taxon>Actinomycetes</taxon>
        <taxon>Geodermatophilales</taxon>
        <taxon>Geodermatophilaceae</taxon>
        <taxon>Modestobacter</taxon>
    </lineage>
</organism>
<reference evidence="2 3" key="1">
    <citation type="submission" date="2019-07" db="EMBL/GenBank/DDBJ databases">
        <title>R&amp;d 2014.</title>
        <authorList>
            <person name="Klenk H.-P."/>
        </authorList>
    </citation>
    <scope>NUCLEOTIDE SEQUENCE [LARGE SCALE GENOMIC DNA]</scope>
    <source>
        <strain evidence="2 3">DSM 45764</strain>
    </source>
</reference>
<keyword evidence="3" id="KW-1185">Reference proteome</keyword>
<feature type="compositionally biased region" description="Basic and acidic residues" evidence="1">
    <location>
        <begin position="1"/>
        <end position="10"/>
    </location>
</feature>
<evidence type="ECO:0000313" key="2">
    <source>
        <dbReference type="EMBL" id="TWH73482.1"/>
    </source>
</evidence>
<evidence type="ECO:0000256" key="1">
    <source>
        <dbReference type="SAM" id="MobiDB-lite"/>
    </source>
</evidence>
<dbReference type="AlphaFoldDB" id="A0A562IRF6"/>
<dbReference type="OrthoDB" id="5195644at2"/>
<comment type="caution">
    <text evidence="2">The sequence shown here is derived from an EMBL/GenBank/DDBJ whole genome shotgun (WGS) entry which is preliminary data.</text>
</comment>
<evidence type="ECO:0000313" key="3">
    <source>
        <dbReference type="Proteomes" id="UP000321490"/>
    </source>
</evidence>
<dbReference type="Proteomes" id="UP000321490">
    <property type="component" value="Unassembled WGS sequence"/>
</dbReference>
<dbReference type="EMBL" id="VLKF01000001">
    <property type="protein sequence ID" value="TWH73482.1"/>
    <property type="molecule type" value="Genomic_DNA"/>
</dbReference>
<protein>
    <recommendedName>
        <fullName evidence="4">EcsC family protein</fullName>
    </recommendedName>
</protein>
<feature type="region of interest" description="Disordered" evidence="1">
    <location>
        <begin position="1"/>
        <end position="31"/>
    </location>
</feature>
<proteinExistence type="predicted"/>
<evidence type="ECO:0008006" key="4">
    <source>
        <dbReference type="Google" id="ProtNLM"/>
    </source>
</evidence>
<name>A0A562IRF6_9ACTN</name>